<evidence type="ECO:0000259" key="2">
    <source>
        <dbReference type="Pfam" id="PF20956"/>
    </source>
</evidence>
<evidence type="ECO:0000313" key="4">
    <source>
        <dbReference type="Proteomes" id="UP000036503"/>
    </source>
</evidence>
<dbReference type="AlphaFoldDB" id="A0A0J6WWL9"/>
<gene>
    <name evidence="3" type="ORF">AB840_09285</name>
</gene>
<proteinExistence type="predicted"/>
<dbReference type="Gene3D" id="3.30.428.10">
    <property type="entry name" value="HIT-like"/>
    <property type="match status" value="1"/>
</dbReference>
<dbReference type="Pfam" id="PF20956">
    <property type="entry name" value="DUF4931_C"/>
    <property type="match status" value="1"/>
</dbReference>
<dbReference type="InterPro" id="IPR049285">
    <property type="entry name" value="DUF4931_C"/>
</dbReference>
<sequence length="269" mass="31357">MEQDPLKHILEYNLDLGKNKPDTVHRDESYCPFCDVANLKNVIETRGHMIWLENAFPVLKDSWQTLIIETDDCDGDFSTYSREYAVKLMQFGLEKWQQVKAMDTFKSVVFYRNHGYMSGGTIHHPHSQIVAFKEYDYHEDIKPYHFTGKPILLGDGIEINLSLRPIIGFYEVNLILTDSTKLSAFVNYMQITASYFMRCFVRFNDSYNIFFYDFPGDGALYVKIIPRFLTNPLFVGYMVPQITNSAHAQRFINRLRSALMIKGNPNQRP</sequence>
<dbReference type="InterPro" id="IPR036265">
    <property type="entry name" value="HIT-like_sf"/>
</dbReference>
<dbReference type="RefSeq" id="WP_048514562.1">
    <property type="nucleotide sequence ID" value="NZ_FUXD01000030.1"/>
</dbReference>
<organism evidence="3 4">
    <name type="scientific">Megasphaera cerevisiae DSM 20462</name>
    <dbReference type="NCBI Taxonomy" id="1122219"/>
    <lineage>
        <taxon>Bacteria</taxon>
        <taxon>Bacillati</taxon>
        <taxon>Bacillota</taxon>
        <taxon>Negativicutes</taxon>
        <taxon>Veillonellales</taxon>
        <taxon>Veillonellaceae</taxon>
        <taxon>Megasphaera</taxon>
    </lineage>
</organism>
<keyword evidence="3" id="KW-0548">Nucleotidyltransferase</keyword>
<evidence type="ECO:0000313" key="3">
    <source>
        <dbReference type="EMBL" id="KMO86222.1"/>
    </source>
</evidence>
<reference evidence="3 4" key="1">
    <citation type="submission" date="2015-06" db="EMBL/GenBank/DDBJ databases">
        <title>Draft genome sequence of beer spoilage bacterium Megasphaera cerevisiae type strain 20462.</title>
        <authorList>
            <person name="Kutumbaka K."/>
            <person name="Pasmowitz J."/>
            <person name="Mategko J."/>
            <person name="Reyes D."/>
            <person name="Friedrich A."/>
            <person name="Han S."/>
            <person name="Martens-Habbena W."/>
            <person name="Neal-McKinney J."/>
            <person name="Janagama H.K."/>
            <person name="Nadala C."/>
            <person name="Samadpour M."/>
        </authorList>
    </citation>
    <scope>NUCLEOTIDE SEQUENCE [LARGE SCALE GENOMIC DNA]</scope>
    <source>
        <strain evidence="3 4">DSM 20462</strain>
    </source>
</reference>
<dbReference type="EMBL" id="LEKT01000029">
    <property type="protein sequence ID" value="KMO86222.1"/>
    <property type="molecule type" value="Genomic_DNA"/>
</dbReference>
<dbReference type="SUPFAM" id="SSF54197">
    <property type="entry name" value="HIT-like"/>
    <property type="match status" value="1"/>
</dbReference>
<dbReference type="PATRIC" id="fig|1122219.3.peg.1569"/>
<dbReference type="STRING" id="39029.BSR42_05225"/>
<dbReference type="InterPro" id="IPR046322">
    <property type="entry name" value="DUF4931"/>
</dbReference>
<keyword evidence="4" id="KW-1185">Reference proteome</keyword>
<dbReference type="GO" id="GO:0016779">
    <property type="term" value="F:nucleotidyltransferase activity"/>
    <property type="evidence" value="ECO:0007669"/>
    <property type="project" value="UniProtKB-KW"/>
</dbReference>
<evidence type="ECO:0000259" key="1">
    <source>
        <dbReference type="Pfam" id="PF16285"/>
    </source>
</evidence>
<dbReference type="OrthoDB" id="1803128at2"/>
<dbReference type="InParanoid" id="A0A0J6WWL9"/>
<protein>
    <submittedName>
        <fullName evidence="3">Galactose-1-phosphate uridylyltransferase</fullName>
    </submittedName>
</protein>
<comment type="caution">
    <text evidence="3">The sequence shown here is derived from an EMBL/GenBank/DDBJ whole genome shotgun (WGS) entry which is preliminary data.</text>
</comment>
<dbReference type="Pfam" id="PF16285">
    <property type="entry name" value="DUF4931_N"/>
    <property type="match status" value="1"/>
</dbReference>
<accession>A0A0J6WWL9</accession>
<dbReference type="Proteomes" id="UP000036503">
    <property type="component" value="Unassembled WGS sequence"/>
</dbReference>
<keyword evidence="3" id="KW-0808">Transferase</keyword>
<name>A0A0J6WWL9_9FIRM</name>
<feature type="domain" description="DUF4931" evidence="1">
    <location>
        <begin position="12"/>
        <end position="134"/>
    </location>
</feature>
<feature type="domain" description="DUF4931" evidence="2">
    <location>
        <begin position="139"/>
        <end position="246"/>
    </location>
</feature>